<evidence type="ECO:0000313" key="3">
    <source>
        <dbReference type="Proteomes" id="UP000051952"/>
    </source>
</evidence>
<evidence type="ECO:0000256" key="1">
    <source>
        <dbReference type="SAM" id="MobiDB-lite"/>
    </source>
</evidence>
<organism evidence="2 3">
    <name type="scientific">Bodo saltans</name>
    <name type="common">Flagellated protozoan</name>
    <dbReference type="NCBI Taxonomy" id="75058"/>
    <lineage>
        <taxon>Eukaryota</taxon>
        <taxon>Discoba</taxon>
        <taxon>Euglenozoa</taxon>
        <taxon>Kinetoplastea</taxon>
        <taxon>Metakinetoplastina</taxon>
        <taxon>Eubodonida</taxon>
        <taxon>Bodonidae</taxon>
        <taxon>Bodo</taxon>
    </lineage>
</organism>
<reference evidence="3" key="1">
    <citation type="submission" date="2015-09" db="EMBL/GenBank/DDBJ databases">
        <authorList>
            <consortium name="Pathogen Informatics"/>
        </authorList>
    </citation>
    <scope>NUCLEOTIDE SEQUENCE [LARGE SCALE GENOMIC DNA]</scope>
    <source>
        <strain evidence="3">Lake Konstanz</strain>
    </source>
</reference>
<evidence type="ECO:0000313" key="2">
    <source>
        <dbReference type="EMBL" id="CUG93340.1"/>
    </source>
</evidence>
<feature type="compositionally biased region" description="Polar residues" evidence="1">
    <location>
        <begin position="263"/>
        <end position="275"/>
    </location>
</feature>
<dbReference type="AlphaFoldDB" id="A0A0S4JP83"/>
<gene>
    <name evidence="2" type="ORF">BSAL_42150</name>
</gene>
<sequence length="413" mass="46489">MGHACTKDANAEKLEKRRMERERRLGLIRQAPSTPVQPVGLVPNGMWPRGTPAPSQQSNQGRGRTTPLHAGRPMTVFPSHMQLPPAQQFSQLPPFHHQPRAVLRTPERPRNIAPNPNSPFNDPRRQNSGPLIEGHYVEDRSGTLKPIVVQALNQLCAIELQVRVQTINEEIWGRNELLIELEHIQELEAFRAASQELIALESRSRTSIVGHQADAWSSLVDVASESQQEARLTGLIRETQERHLRSLPSSTHATPVRHRPSSRPLSPINNNTSINQKHRSDLGWASERLLTTKEISPPRPTRTVTYRNIADVDRTTSQEEEVLNAKIARQRGLMDSTRSLYHVHTKDTNYHSSIVPVRAAPSTPDLTKPFHPTRQPPLAPNGETFHQDPSSLSLREASFEATRSRISALSYYQ</sequence>
<feature type="region of interest" description="Disordered" evidence="1">
    <location>
        <begin position="26"/>
        <end position="68"/>
    </location>
</feature>
<dbReference type="VEuPathDB" id="TriTrypDB:BSAL_42150"/>
<proteinExistence type="predicted"/>
<protein>
    <submittedName>
        <fullName evidence="2">Uncharacterized protein</fullName>
    </submittedName>
</protein>
<feature type="region of interest" description="Disordered" evidence="1">
    <location>
        <begin position="238"/>
        <end position="278"/>
    </location>
</feature>
<feature type="region of interest" description="Disordered" evidence="1">
    <location>
        <begin position="362"/>
        <end position="398"/>
    </location>
</feature>
<name>A0A0S4JP83_BODSA</name>
<accession>A0A0S4JP83</accession>
<feature type="compositionally biased region" description="Polar residues" evidence="1">
    <location>
        <begin position="53"/>
        <end position="63"/>
    </location>
</feature>
<dbReference type="EMBL" id="CYKH01002144">
    <property type="protein sequence ID" value="CUG93340.1"/>
    <property type="molecule type" value="Genomic_DNA"/>
</dbReference>
<keyword evidence="3" id="KW-1185">Reference proteome</keyword>
<dbReference type="Proteomes" id="UP000051952">
    <property type="component" value="Unassembled WGS sequence"/>
</dbReference>